<comment type="cofactor">
    <cofactor evidence="9">
        <name>Mn(2+)</name>
        <dbReference type="ChEBI" id="CHEBI:29035"/>
    </cofactor>
    <cofactor evidence="9">
        <name>Fe(2+)</name>
        <dbReference type="ChEBI" id="CHEBI:29033"/>
    </cofactor>
    <text evidence="9">Binds 1 Mn(2+) or Fe(2+) ion per subunit.</text>
</comment>
<dbReference type="InterPro" id="IPR043135">
    <property type="entry name" value="Fur_C"/>
</dbReference>
<dbReference type="PANTHER" id="PTHR33202">
    <property type="entry name" value="ZINC UPTAKE REGULATION PROTEIN"/>
    <property type="match status" value="1"/>
</dbReference>
<keyword evidence="7" id="KW-0804">Transcription</keyword>
<dbReference type="InterPro" id="IPR036388">
    <property type="entry name" value="WH-like_DNA-bd_sf"/>
</dbReference>
<keyword evidence="3 8" id="KW-0479">Metal-binding</keyword>
<dbReference type="Gene3D" id="1.10.10.10">
    <property type="entry name" value="Winged helix-like DNA-binding domain superfamily/Winged helix DNA-binding domain"/>
    <property type="match status" value="1"/>
</dbReference>
<evidence type="ECO:0000313" key="10">
    <source>
        <dbReference type="EMBL" id="ARU63390.1"/>
    </source>
</evidence>
<dbReference type="PANTHER" id="PTHR33202:SF7">
    <property type="entry name" value="FERRIC UPTAKE REGULATION PROTEIN"/>
    <property type="match status" value="1"/>
</dbReference>
<dbReference type="SUPFAM" id="SSF46785">
    <property type="entry name" value="Winged helix' DNA-binding domain"/>
    <property type="match status" value="1"/>
</dbReference>
<dbReference type="CDD" id="cd07153">
    <property type="entry name" value="Fur_like"/>
    <property type="match status" value="1"/>
</dbReference>
<evidence type="ECO:0000256" key="4">
    <source>
        <dbReference type="ARBA" id="ARBA00022833"/>
    </source>
</evidence>
<keyword evidence="11" id="KW-1185">Reference proteome</keyword>
<dbReference type="InterPro" id="IPR002481">
    <property type="entry name" value="FUR"/>
</dbReference>
<protein>
    <recommendedName>
        <fullName evidence="12">Transcriptional repressor</fullName>
    </recommendedName>
</protein>
<gene>
    <name evidence="10" type="ORF">CBW65_22150</name>
</gene>
<dbReference type="FunFam" id="1.10.10.10:FF:000051">
    <property type="entry name" value="Fur family transcriptional regulator"/>
    <property type="match status" value="1"/>
</dbReference>
<keyword evidence="4 8" id="KW-0862">Zinc</keyword>
<evidence type="ECO:0000256" key="1">
    <source>
        <dbReference type="ARBA" id="ARBA00007957"/>
    </source>
</evidence>
<keyword evidence="9" id="KW-0408">Iron</keyword>
<evidence type="ECO:0008006" key="12">
    <source>
        <dbReference type="Google" id="ProtNLM"/>
    </source>
</evidence>
<evidence type="ECO:0000256" key="7">
    <source>
        <dbReference type="ARBA" id="ARBA00023163"/>
    </source>
</evidence>
<organism evidence="10 11">
    <name type="scientific">Tumebacillus avium</name>
    <dbReference type="NCBI Taxonomy" id="1903704"/>
    <lineage>
        <taxon>Bacteria</taxon>
        <taxon>Bacillati</taxon>
        <taxon>Bacillota</taxon>
        <taxon>Bacilli</taxon>
        <taxon>Bacillales</taxon>
        <taxon>Alicyclobacillaceae</taxon>
        <taxon>Tumebacillus</taxon>
    </lineage>
</organism>
<feature type="binding site" evidence="8">
    <location>
        <position position="136"/>
    </location>
    <ligand>
        <name>Zn(2+)</name>
        <dbReference type="ChEBI" id="CHEBI:29105"/>
    </ligand>
</feature>
<comment type="similarity">
    <text evidence="1">Belongs to the Fur family.</text>
</comment>
<dbReference type="GO" id="GO:0000976">
    <property type="term" value="F:transcription cis-regulatory region binding"/>
    <property type="evidence" value="ECO:0007669"/>
    <property type="project" value="TreeGrafter"/>
</dbReference>
<dbReference type="InterPro" id="IPR036390">
    <property type="entry name" value="WH_DNA-bd_sf"/>
</dbReference>
<keyword evidence="5" id="KW-0805">Transcription regulation</keyword>
<sequence>MKRKSYSQSLADLKSRGIRLTPQRQVILQYLKETEAHPTAEQVYQKIGEQFPGISLATVYNTLNMLKELGVIRELSYGDVSSRYDGNDSEHAHLVCEHCGQVLDIATPPEEAVITQNIQQAGFTVSSYRLEYYGTCGSCVQSTPYQKDHAS</sequence>
<feature type="binding site" evidence="9">
    <location>
        <position position="111"/>
    </location>
    <ligand>
        <name>Fe cation</name>
        <dbReference type="ChEBI" id="CHEBI:24875"/>
    </ligand>
</feature>
<proteinExistence type="inferred from homology"/>
<evidence type="ECO:0000313" key="11">
    <source>
        <dbReference type="Proteomes" id="UP000195437"/>
    </source>
</evidence>
<feature type="binding site" evidence="8">
    <location>
        <position position="99"/>
    </location>
    <ligand>
        <name>Zn(2+)</name>
        <dbReference type="ChEBI" id="CHEBI:29105"/>
    </ligand>
</feature>
<dbReference type="Pfam" id="PF01475">
    <property type="entry name" value="FUR"/>
    <property type="match status" value="1"/>
</dbReference>
<keyword evidence="2" id="KW-0678">Repressor</keyword>
<feature type="binding site" evidence="8">
    <location>
        <position position="96"/>
    </location>
    <ligand>
        <name>Zn(2+)</name>
        <dbReference type="ChEBI" id="CHEBI:29105"/>
    </ligand>
</feature>
<evidence type="ECO:0000256" key="8">
    <source>
        <dbReference type="PIRSR" id="PIRSR602481-1"/>
    </source>
</evidence>
<dbReference type="KEGG" id="tum:CBW65_22150"/>
<comment type="cofactor">
    <cofactor evidence="8">
        <name>Zn(2+)</name>
        <dbReference type="ChEBI" id="CHEBI:29105"/>
    </cofactor>
    <text evidence="8">Binds 1 zinc ion per subunit.</text>
</comment>
<dbReference type="OrthoDB" id="8659436at2"/>
<dbReference type="Gene3D" id="3.30.1490.190">
    <property type="match status" value="1"/>
</dbReference>
<reference evidence="11" key="1">
    <citation type="submission" date="2017-05" db="EMBL/GenBank/DDBJ databases">
        <authorList>
            <person name="Sung H."/>
        </authorList>
    </citation>
    <scope>NUCLEOTIDE SEQUENCE [LARGE SCALE GENOMIC DNA]</scope>
    <source>
        <strain evidence="11">AR23208</strain>
    </source>
</reference>
<dbReference type="Proteomes" id="UP000195437">
    <property type="component" value="Chromosome"/>
</dbReference>
<dbReference type="GO" id="GO:1900376">
    <property type="term" value="P:regulation of secondary metabolite biosynthetic process"/>
    <property type="evidence" value="ECO:0007669"/>
    <property type="project" value="TreeGrafter"/>
</dbReference>
<dbReference type="GO" id="GO:0008270">
    <property type="term" value="F:zinc ion binding"/>
    <property type="evidence" value="ECO:0007669"/>
    <property type="project" value="TreeGrafter"/>
</dbReference>
<evidence type="ECO:0000256" key="6">
    <source>
        <dbReference type="ARBA" id="ARBA00023125"/>
    </source>
</evidence>
<dbReference type="EMBL" id="CP021434">
    <property type="protein sequence ID" value="ARU63390.1"/>
    <property type="molecule type" value="Genomic_DNA"/>
</dbReference>
<dbReference type="AlphaFoldDB" id="A0A1Y0ISY3"/>
<feature type="binding site" evidence="8">
    <location>
        <position position="139"/>
    </location>
    <ligand>
        <name>Zn(2+)</name>
        <dbReference type="ChEBI" id="CHEBI:29105"/>
    </ligand>
</feature>
<dbReference type="RefSeq" id="WP_087458734.1">
    <property type="nucleotide sequence ID" value="NZ_CP021434.1"/>
</dbReference>
<name>A0A1Y0ISY3_9BACL</name>
<evidence type="ECO:0000256" key="5">
    <source>
        <dbReference type="ARBA" id="ARBA00023015"/>
    </source>
</evidence>
<keyword evidence="6" id="KW-0238">DNA-binding</keyword>
<evidence type="ECO:0000256" key="9">
    <source>
        <dbReference type="PIRSR" id="PIRSR602481-2"/>
    </source>
</evidence>
<dbReference type="GO" id="GO:0003700">
    <property type="term" value="F:DNA-binding transcription factor activity"/>
    <property type="evidence" value="ECO:0007669"/>
    <property type="project" value="InterPro"/>
</dbReference>
<accession>A0A1Y0ISY3</accession>
<evidence type="ECO:0000256" key="2">
    <source>
        <dbReference type="ARBA" id="ARBA00022491"/>
    </source>
</evidence>
<evidence type="ECO:0000256" key="3">
    <source>
        <dbReference type="ARBA" id="ARBA00022723"/>
    </source>
</evidence>
<dbReference type="GO" id="GO:0045892">
    <property type="term" value="P:negative regulation of DNA-templated transcription"/>
    <property type="evidence" value="ECO:0007669"/>
    <property type="project" value="TreeGrafter"/>
</dbReference>